<feature type="transmembrane region" description="Helical" evidence="6">
    <location>
        <begin position="47"/>
        <end position="69"/>
    </location>
</feature>
<keyword evidence="5 6" id="KW-0472">Membrane</keyword>
<feature type="domain" description="Polysaccharide chain length determinant N-terminal" evidence="7">
    <location>
        <begin position="29"/>
        <end position="129"/>
    </location>
</feature>
<dbReference type="PANTHER" id="PTHR32309:SF13">
    <property type="entry name" value="FERRIC ENTEROBACTIN TRANSPORT PROTEIN FEPE"/>
    <property type="match status" value="1"/>
</dbReference>
<sequence>MNELENRLARIEEKLSQKLDSDFTDNRDDEIDLRELWNVIWAGRIKIIAITAVFAIASVIYALSLPNMYKSEIILAPAQSDGKSSMGALSAQYGGLAAMAGINLGGGDSSRVEQAVELIKSWPFLEELTNRYRLKPKLMAVKKWNYNTNELIYNTDVYDSNGESWLVQGGEEPSSWETYKTFEKMLRVNYDVKKGMLSISVTHYSPYVAHELVNLLAFELNKYFQSQDMLKARKNIRYLEEKIIETNLTDMQSVFYNMIESQIQTLMLAEVSEEYLVETVVPASVPEVKSKPSRALLVILFSLIGFTIALLTTCLFRKTKI</sequence>
<keyword evidence="9" id="KW-1185">Reference proteome</keyword>
<evidence type="ECO:0000256" key="3">
    <source>
        <dbReference type="ARBA" id="ARBA00022692"/>
    </source>
</evidence>
<evidence type="ECO:0000256" key="6">
    <source>
        <dbReference type="SAM" id="Phobius"/>
    </source>
</evidence>
<evidence type="ECO:0000256" key="2">
    <source>
        <dbReference type="ARBA" id="ARBA00022475"/>
    </source>
</evidence>
<evidence type="ECO:0000259" key="7">
    <source>
        <dbReference type="Pfam" id="PF02706"/>
    </source>
</evidence>
<proteinExistence type="predicted"/>
<reference evidence="8 9" key="1">
    <citation type="submission" date="2024-06" db="EMBL/GenBank/DDBJ databases">
        <authorList>
            <person name="Chen R.Y."/>
        </authorList>
    </citation>
    <scope>NUCLEOTIDE SEQUENCE [LARGE SCALE GENOMIC DNA]</scope>
    <source>
        <strain evidence="8 9">D2</strain>
    </source>
</reference>
<evidence type="ECO:0000256" key="5">
    <source>
        <dbReference type="ARBA" id="ARBA00023136"/>
    </source>
</evidence>
<dbReference type="Pfam" id="PF02706">
    <property type="entry name" value="Wzz"/>
    <property type="match status" value="1"/>
</dbReference>
<name>A0ABV1RJV9_9ALTE</name>
<evidence type="ECO:0000256" key="4">
    <source>
        <dbReference type="ARBA" id="ARBA00022989"/>
    </source>
</evidence>
<gene>
    <name evidence="8" type="ORF">ABS311_15225</name>
</gene>
<dbReference type="InterPro" id="IPR003856">
    <property type="entry name" value="LPS_length_determ_N"/>
</dbReference>
<dbReference type="InterPro" id="IPR050445">
    <property type="entry name" value="Bact_polysacc_biosynth/exp"/>
</dbReference>
<evidence type="ECO:0000313" key="8">
    <source>
        <dbReference type="EMBL" id="MER2493233.1"/>
    </source>
</evidence>
<comment type="caution">
    <text evidence="8">The sequence shown here is derived from an EMBL/GenBank/DDBJ whole genome shotgun (WGS) entry which is preliminary data.</text>
</comment>
<keyword evidence="3 6" id="KW-0812">Transmembrane</keyword>
<organism evidence="8 9">
    <name type="scientific">Catenovulum sediminis</name>
    <dbReference type="NCBI Taxonomy" id="1740262"/>
    <lineage>
        <taxon>Bacteria</taxon>
        <taxon>Pseudomonadati</taxon>
        <taxon>Pseudomonadota</taxon>
        <taxon>Gammaproteobacteria</taxon>
        <taxon>Alteromonadales</taxon>
        <taxon>Alteromonadaceae</taxon>
        <taxon>Catenovulum</taxon>
    </lineage>
</organism>
<dbReference type="EMBL" id="JBELOE010000255">
    <property type="protein sequence ID" value="MER2493233.1"/>
    <property type="molecule type" value="Genomic_DNA"/>
</dbReference>
<comment type="subcellular location">
    <subcellularLocation>
        <location evidence="1">Cell membrane</location>
        <topology evidence="1">Multi-pass membrane protein</topology>
    </subcellularLocation>
</comment>
<protein>
    <submittedName>
        <fullName evidence="8">Wzz/FepE/Etk N-terminal domain-containing protein</fullName>
    </submittedName>
</protein>
<dbReference type="PANTHER" id="PTHR32309">
    <property type="entry name" value="TYROSINE-PROTEIN KINASE"/>
    <property type="match status" value="1"/>
</dbReference>
<dbReference type="Proteomes" id="UP001467690">
    <property type="component" value="Unassembled WGS sequence"/>
</dbReference>
<dbReference type="RefSeq" id="WP_350402518.1">
    <property type="nucleotide sequence ID" value="NZ_JBELOE010000255.1"/>
</dbReference>
<keyword evidence="4 6" id="KW-1133">Transmembrane helix</keyword>
<evidence type="ECO:0000313" key="9">
    <source>
        <dbReference type="Proteomes" id="UP001467690"/>
    </source>
</evidence>
<keyword evidence="2" id="KW-1003">Cell membrane</keyword>
<feature type="transmembrane region" description="Helical" evidence="6">
    <location>
        <begin position="295"/>
        <end position="316"/>
    </location>
</feature>
<accession>A0ABV1RJV9</accession>
<evidence type="ECO:0000256" key="1">
    <source>
        <dbReference type="ARBA" id="ARBA00004651"/>
    </source>
</evidence>